<dbReference type="SFLD" id="SFLDS00003">
    <property type="entry name" value="Haloacid_Dehalogenase"/>
    <property type="match status" value="1"/>
</dbReference>
<dbReference type="SFLD" id="SFLDG01129">
    <property type="entry name" value="C1.5:_HAD__Beta-PGM__Phosphata"/>
    <property type="match status" value="1"/>
</dbReference>
<keyword evidence="2" id="KW-0378">Hydrolase</keyword>
<dbReference type="Gene3D" id="3.40.50.1000">
    <property type="entry name" value="HAD superfamily/HAD-like"/>
    <property type="match status" value="1"/>
</dbReference>
<dbReference type="SUPFAM" id="SSF56784">
    <property type="entry name" value="HAD-like"/>
    <property type="match status" value="1"/>
</dbReference>
<organism evidence="2 3">
    <name type="scientific">Chloropicon primus</name>
    <dbReference type="NCBI Taxonomy" id="1764295"/>
    <lineage>
        <taxon>Eukaryota</taxon>
        <taxon>Viridiplantae</taxon>
        <taxon>Chlorophyta</taxon>
        <taxon>Chloropicophyceae</taxon>
        <taxon>Chloropicales</taxon>
        <taxon>Chloropicaceae</taxon>
        <taxon>Chloropicon</taxon>
    </lineage>
</organism>
<dbReference type="EMBL" id="HBHL01004304">
    <property type="protein sequence ID" value="CAD9713885.1"/>
    <property type="molecule type" value="Transcribed_RNA"/>
</dbReference>
<dbReference type="InterPro" id="IPR010237">
    <property type="entry name" value="Pyr-5-nucltdase"/>
</dbReference>
<dbReference type="InterPro" id="IPR006439">
    <property type="entry name" value="HAD-SF_hydro_IA"/>
</dbReference>
<dbReference type="NCBIfam" id="TIGR01509">
    <property type="entry name" value="HAD-SF-IA-v3"/>
    <property type="match status" value="1"/>
</dbReference>
<dbReference type="STRING" id="1764295.A0A5B8MSR7"/>
<evidence type="ECO:0000313" key="1">
    <source>
        <dbReference type="EMBL" id="CAD9713885.1"/>
    </source>
</evidence>
<dbReference type="Pfam" id="PF13419">
    <property type="entry name" value="HAD_2"/>
    <property type="match status" value="1"/>
</dbReference>
<protein>
    <submittedName>
        <fullName evidence="2">Putative haloacid dehalogenase-like hydrolase</fullName>
    </submittedName>
</protein>
<dbReference type="OrthoDB" id="1065058at2759"/>
<evidence type="ECO:0000313" key="2">
    <source>
        <dbReference type="EMBL" id="QDZ22450.1"/>
    </source>
</evidence>
<dbReference type="GO" id="GO:0016787">
    <property type="term" value="F:hydrolase activity"/>
    <property type="evidence" value="ECO:0007669"/>
    <property type="project" value="UniProtKB-KW"/>
</dbReference>
<dbReference type="PANTHER" id="PTHR12725:SF117">
    <property type="entry name" value="HALOACID DEHALOGENASE-LIKE HYDROLASE"/>
    <property type="match status" value="1"/>
</dbReference>
<dbReference type="Proteomes" id="UP000316726">
    <property type="component" value="Chromosome 7"/>
</dbReference>
<accession>A0A5B8MSR7</accession>
<sequence length="227" mass="25664">MSDGITCLLFDLDGTLYLESNGYVKHCRTRGCEYLSKKFGWTMAEAEEKRKLALKTSNQTVKGLRTLGYELDDKEFVSYMRDGVEQFLKPNRELGEFLSSLKQKKYVFTNTREVEAEKALKCLGIRDHFEKVYGADFMGDSCKPETRSFNAVVEDVGTTCEECCMVEDSIKNVIAAKQLGMRTIFVRGRDPEQGFTDESGETLEVIDCACDALTIGNLEKGAPFLWK</sequence>
<reference evidence="1" key="2">
    <citation type="submission" date="2021-01" db="EMBL/GenBank/DDBJ databases">
        <authorList>
            <person name="Corre E."/>
            <person name="Pelletier E."/>
            <person name="Niang G."/>
            <person name="Scheremetjew M."/>
            <person name="Finn R."/>
            <person name="Kale V."/>
            <person name="Holt S."/>
            <person name="Cochrane G."/>
            <person name="Meng A."/>
            <person name="Brown T."/>
            <person name="Cohen L."/>
        </authorList>
    </citation>
    <scope>NUCLEOTIDE SEQUENCE</scope>
    <source>
        <strain evidence="1">CCMP1205</strain>
    </source>
</reference>
<proteinExistence type="predicted"/>
<name>A0A5B8MSR7_9CHLO</name>
<gene>
    <name evidence="2" type="ORF">A3770_07p49680</name>
    <name evidence="1" type="ORF">CPRI1469_LOCUS2737</name>
</gene>
<keyword evidence="3" id="KW-1185">Reference proteome</keyword>
<dbReference type="InterPro" id="IPR041492">
    <property type="entry name" value="HAD_2"/>
</dbReference>
<dbReference type="SFLD" id="SFLDG01132">
    <property type="entry name" value="C1.5.3:_5'-Nucleotidase_Like"/>
    <property type="match status" value="1"/>
</dbReference>
<dbReference type="PANTHER" id="PTHR12725">
    <property type="entry name" value="HALOACID DEHALOGENASE-LIKE HYDROLASE"/>
    <property type="match status" value="1"/>
</dbReference>
<evidence type="ECO:0000313" key="3">
    <source>
        <dbReference type="Proteomes" id="UP000316726"/>
    </source>
</evidence>
<reference evidence="2 3" key="1">
    <citation type="submission" date="2018-07" db="EMBL/GenBank/DDBJ databases">
        <title>The complete nuclear genome of the prasinophyte Chloropicon primus (CCMP1205).</title>
        <authorList>
            <person name="Pombert J.-F."/>
            <person name="Otis C."/>
            <person name="Turmel M."/>
            <person name="Lemieux C."/>
        </authorList>
    </citation>
    <scope>NUCLEOTIDE SEQUENCE [LARGE SCALE GENOMIC DNA]</scope>
    <source>
        <strain evidence="2 3">CCMP1205</strain>
    </source>
</reference>
<dbReference type="InterPro" id="IPR036412">
    <property type="entry name" value="HAD-like_sf"/>
</dbReference>
<dbReference type="EMBL" id="CP031040">
    <property type="protein sequence ID" value="QDZ22450.1"/>
    <property type="molecule type" value="Genomic_DNA"/>
</dbReference>
<dbReference type="InterPro" id="IPR023214">
    <property type="entry name" value="HAD_sf"/>
</dbReference>
<dbReference type="AlphaFoldDB" id="A0A5B8MSR7"/>